<protein>
    <submittedName>
        <fullName evidence="2">YfbM family protein</fullName>
    </submittedName>
</protein>
<dbReference type="InterPro" id="IPR035944">
    <property type="entry name" value="YfbM-like_sf"/>
</dbReference>
<reference evidence="2 3" key="1">
    <citation type="submission" date="2022-06" db="EMBL/GenBank/DDBJ databases">
        <title>New Species of the Genus Actinoplanes, ActinopZanes ferrugineus.</title>
        <authorList>
            <person name="Ding P."/>
        </authorList>
    </citation>
    <scope>NUCLEOTIDE SEQUENCE [LARGE SCALE GENOMIC DNA]</scope>
    <source>
        <strain evidence="2 3">TRM88003</strain>
    </source>
</reference>
<evidence type="ECO:0000313" key="2">
    <source>
        <dbReference type="EMBL" id="MCO8271343.1"/>
    </source>
</evidence>
<dbReference type="Pfam" id="PF08974">
    <property type="entry name" value="DUF1877"/>
    <property type="match status" value="1"/>
</dbReference>
<dbReference type="EMBL" id="JAMYJR010000012">
    <property type="protein sequence ID" value="MCO8271343.1"/>
    <property type="molecule type" value="Genomic_DNA"/>
</dbReference>
<sequence length="93" mass="10076">MLGVHYAVTANQENALLTADDDAAGELIEELEESWSDDKLKVDTDKAWDAVHRSLGDGTLEPESAGYPLSHAVPGGRHLHSAPRSPRMSQPRS</sequence>
<dbReference type="Gene3D" id="3.40.1760.10">
    <property type="entry name" value="YfbM-like super family"/>
    <property type="match status" value="1"/>
</dbReference>
<gene>
    <name evidence="2" type="ORF">M1L60_12135</name>
</gene>
<evidence type="ECO:0000313" key="3">
    <source>
        <dbReference type="Proteomes" id="UP001523369"/>
    </source>
</evidence>
<proteinExistence type="predicted"/>
<comment type="caution">
    <text evidence="2">The sequence shown here is derived from an EMBL/GenBank/DDBJ whole genome shotgun (WGS) entry which is preliminary data.</text>
</comment>
<feature type="region of interest" description="Disordered" evidence="1">
    <location>
        <begin position="57"/>
        <end position="93"/>
    </location>
</feature>
<organism evidence="2 3">
    <name type="scientific">Paractinoplanes aksuensis</name>
    <dbReference type="NCBI Taxonomy" id="2939490"/>
    <lineage>
        <taxon>Bacteria</taxon>
        <taxon>Bacillati</taxon>
        <taxon>Actinomycetota</taxon>
        <taxon>Actinomycetes</taxon>
        <taxon>Micromonosporales</taxon>
        <taxon>Micromonosporaceae</taxon>
        <taxon>Paractinoplanes</taxon>
    </lineage>
</organism>
<name>A0ABT1DKH0_9ACTN</name>
<keyword evidence="3" id="KW-1185">Reference proteome</keyword>
<dbReference type="InterPro" id="IPR015068">
    <property type="entry name" value="DUF1877"/>
</dbReference>
<evidence type="ECO:0000256" key="1">
    <source>
        <dbReference type="SAM" id="MobiDB-lite"/>
    </source>
</evidence>
<accession>A0ABT1DKH0</accession>
<dbReference type="Proteomes" id="UP001523369">
    <property type="component" value="Unassembled WGS sequence"/>
</dbReference>